<gene>
    <name evidence="2" type="ORF">PSA7680_02423</name>
</gene>
<proteinExistence type="predicted"/>
<dbReference type="SUPFAM" id="SSF46955">
    <property type="entry name" value="Putative DNA-binding domain"/>
    <property type="match status" value="1"/>
</dbReference>
<organism evidence="2 3">
    <name type="scientific">Pseudoruegeria aquimaris</name>
    <dbReference type="NCBI Taxonomy" id="393663"/>
    <lineage>
        <taxon>Bacteria</taxon>
        <taxon>Pseudomonadati</taxon>
        <taxon>Pseudomonadota</taxon>
        <taxon>Alphaproteobacteria</taxon>
        <taxon>Rhodobacterales</taxon>
        <taxon>Roseobacteraceae</taxon>
        <taxon>Pseudoruegeria</taxon>
    </lineage>
</organism>
<dbReference type="Proteomes" id="UP000193409">
    <property type="component" value="Unassembled WGS sequence"/>
</dbReference>
<dbReference type="AlphaFoldDB" id="A0A1Y5SSC3"/>
<accession>A0A1Y5SSC3</accession>
<sequence>MQPTCLNQKELAARWRISHRTLERWRWAREGPVYMKIGGRVVYRLEDILAFERAMLLGKTRDQVAYLDLVD</sequence>
<dbReference type="Gene3D" id="1.10.10.10">
    <property type="entry name" value="Winged helix-like DNA-binding domain superfamily/Winged helix DNA-binding domain"/>
    <property type="match status" value="1"/>
</dbReference>
<reference evidence="2" key="1">
    <citation type="submission" date="2017-03" db="EMBL/GenBank/DDBJ databases">
        <authorList>
            <person name="Afonso C.L."/>
            <person name="Miller P.J."/>
            <person name="Scott M.A."/>
            <person name="Spackman E."/>
            <person name="Goraichik I."/>
            <person name="Dimitrov K.M."/>
            <person name="Suarez D.L."/>
            <person name="Swayne D.E."/>
        </authorList>
    </citation>
    <scope>NUCLEOTIDE SEQUENCE [LARGE SCALE GENOMIC DNA]</scope>
    <source>
        <strain evidence="2">CECT 7680</strain>
    </source>
</reference>
<protein>
    <recommendedName>
        <fullName evidence="1">Helix-turn-helix domain-containing protein</fullName>
    </recommendedName>
</protein>
<dbReference type="Pfam" id="PF12728">
    <property type="entry name" value="HTH_17"/>
    <property type="match status" value="1"/>
</dbReference>
<dbReference type="InterPro" id="IPR041657">
    <property type="entry name" value="HTH_17"/>
</dbReference>
<name>A0A1Y5SSC3_9RHOB</name>
<dbReference type="InterPro" id="IPR009061">
    <property type="entry name" value="DNA-bd_dom_put_sf"/>
</dbReference>
<dbReference type="RefSeq" id="WP_085868974.1">
    <property type="nucleotide sequence ID" value="NZ_FWFQ01000016.1"/>
</dbReference>
<dbReference type="EMBL" id="FWFQ01000016">
    <property type="protein sequence ID" value="SLN47135.1"/>
    <property type="molecule type" value="Genomic_DNA"/>
</dbReference>
<dbReference type="OrthoDB" id="9806994at2"/>
<evidence type="ECO:0000313" key="2">
    <source>
        <dbReference type="EMBL" id="SLN47135.1"/>
    </source>
</evidence>
<evidence type="ECO:0000313" key="3">
    <source>
        <dbReference type="Proteomes" id="UP000193409"/>
    </source>
</evidence>
<dbReference type="InterPro" id="IPR036388">
    <property type="entry name" value="WH-like_DNA-bd_sf"/>
</dbReference>
<keyword evidence="3" id="KW-1185">Reference proteome</keyword>
<feature type="domain" description="Helix-turn-helix" evidence="1">
    <location>
        <begin position="6"/>
        <end position="51"/>
    </location>
</feature>
<evidence type="ECO:0000259" key="1">
    <source>
        <dbReference type="Pfam" id="PF12728"/>
    </source>
</evidence>